<evidence type="ECO:0000313" key="1">
    <source>
        <dbReference type="EMBL" id="KIE05569.1"/>
    </source>
</evidence>
<reference evidence="1 2" key="1">
    <citation type="submission" date="2014-11" db="EMBL/GenBank/DDBJ databases">
        <title>A Rickettsiales Symbiont of Amoebae With Ancient Features.</title>
        <authorList>
            <person name="Schulz F."/>
            <person name="Martijn J."/>
            <person name="Wascher F."/>
            <person name="Kostanjsek R."/>
            <person name="Ettema T.J."/>
            <person name="Horn M."/>
        </authorList>
    </citation>
    <scope>NUCLEOTIDE SEQUENCE [LARGE SCALE GENOMIC DNA]</scope>
    <source>
        <strain evidence="1 2">UWC36</strain>
    </source>
</reference>
<dbReference type="AlphaFoldDB" id="A0A0C1QJ83"/>
<comment type="caution">
    <text evidence="1">The sequence shown here is derived from an EMBL/GenBank/DDBJ whole genome shotgun (WGS) entry which is preliminary data.</text>
</comment>
<evidence type="ECO:0000313" key="2">
    <source>
        <dbReference type="Proteomes" id="UP000031258"/>
    </source>
</evidence>
<sequence>MGQRHKTTQAEVLTQDIEKFTVIADKGYDGNAFLSTFEIK</sequence>
<gene>
    <name evidence="1" type="ORF">NF27_DP01130</name>
</gene>
<dbReference type="Proteomes" id="UP000031258">
    <property type="component" value="Unassembled WGS sequence"/>
</dbReference>
<dbReference type="OrthoDB" id="7366523at2"/>
<dbReference type="RefSeq" id="WP_161791790.1">
    <property type="nucleotide sequence ID" value="NZ_JSWE01000092.1"/>
</dbReference>
<name>A0A0C1QJ83_9RICK</name>
<protein>
    <submittedName>
        <fullName evidence="1">Uncharacterized protein</fullName>
    </submittedName>
</protein>
<dbReference type="EMBL" id="JSWE01000092">
    <property type="protein sequence ID" value="KIE05569.1"/>
    <property type="molecule type" value="Genomic_DNA"/>
</dbReference>
<organism evidence="1 2">
    <name type="scientific">Candidatus Jidaibacter acanthamoebae</name>
    <dbReference type="NCBI Taxonomy" id="86105"/>
    <lineage>
        <taxon>Bacteria</taxon>
        <taxon>Pseudomonadati</taxon>
        <taxon>Pseudomonadota</taxon>
        <taxon>Alphaproteobacteria</taxon>
        <taxon>Rickettsiales</taxon>
        <taxon>Candidatus Midichloriaceae</taxon>
        <taxon>Candidatus Jidaibacter</taxon>
    </lineage>
</organism>
<proteinExistence type="predicted"/>
<keyword evidence="2" id="KW-1185">Reference proteome</keyword>
<accession>A0A0C1QJ83</accession>
<dbReference type="STRING" id="86105.NF27_DP01130"/>